<dbReference type="InterPro" id="IPR035906">
    <property type="entry name" value="MetI-like_sf"/>
</dbReference>
<reference evidence="9 10" key="1">
    <citation type="submission" date="2017-05" db="EMBL/GenBank/DDBJ databases">
        <title>Functional genome analysis of Paenibacillus pasadenensis strain R16: insights on endophytic life style and antifungal activity.</title>
        <authorList>
            <person name="Passera A."/>
            <person name="Marcolungo L."/>
            <person name="Casati P."/>
            <person name="Brasca M."/>
            <person name="Quaglino F."/>
            <person name="Delledonne M."/>
        </authorList>
    </citation>
    <scope>NUCLEOTIDE SEQUENCE [LARGE SCALE GENOMIC DNA]</scope>
    <source>
        <strain evidence="9 10">R16</strain>
    </source>
</reference>
<feature type="transmembrane region" description="Helical" evidence="7">
    <location>
        <begin position="255"/>
        <end position="275"/>
    </location>
</feature>
<evidence type="ECO:0000259" key="8">
    <source>
        <dbReference type="PROSITE" id="PS50928"/>
    </source>
</evidence>
<proteinExistence type="inferred from homology"/>
<feature type="transmembrane region" description="Helical" evidence="7">
    <location>
        <begin position="152"/>
        <end position="171"/>
    </location>
</feature>
<dbReference type="RefSeq" id="WP_373864136.1">
    <property type="nucleotide sequence ID" value="NZ_BIMM01000089.1"/>
</dbReference>
<dbReference type="CDD" id="cd06261">
    <property type="entry name" value="TM_PBP2"/>
    <property type="match status" value="1"/>
</dbReference>
<evidence type="ECO:0000256" key="6">
    <source>
        <dbReference type="ARBA" id="ARBA00023136"/>
    </source>
</evidence>
<evidence type="ECO:0000313" key="9">
    <source>
        <dbReference type="EMBL" id="PLT46247.1"/>
    </source>
</evidence>
<name>A0A2N5N7B3_9BACL</name>
<dbReference type="GO" id="GO:0055085">
    <property type="term" value="P:transmembrane transport"/>
    <property type="evidence" value="ECO:0007669"/>
    <property type="project" value="InterPro"/>
</dbReference>
<comment type="subcellular location">
    <subcellularLocation>
        <location evidence="1 7">Cell membrane</location>
        <topology evidence="1 7">Multi-pass membrane protein</topology>
    </subcellularLocation>
</comment>
<evidence type="ECO:0000256" key="2">
    <source>
        <dbReference type="ARBA" id="ARBA00022448"/>
    </source>
</evidence>
<keyword evidence="5 7" id="KW-1133">Transmembrane helix</keyword>
<dbReference type="Pfam" id="PF00528">
    <property type="entry name" value="BPD_transp_1"/>
    <property type="match status" value="1"/>
</dbReference>
<evidence type="ECO:0000256" key="5">
    <source>
        <dbReference type="ARBA" id="ARBA00022989"/>
    </source>
</evidence>
<evidence type="ECO:0000313" key="10">
    <source>
        <dbReference type="Proteomes" id="UP000234789"/>
    </source>
</evidence>
<dbReference type="Gene3D" id="1.10.3720.10">
    <property type="entry name" value="MetI-like"/>
    <property type="match status" value="1"/>
</dbReference>
<keyword evidence="2 7" id="KW-0813">Transport</keyword>
<organism evidence="9 10">
    <name type="scientific">Paenibacillus pasadenensis</name>
    <dbReference type="NCBI Taxonomy" id="217090"/>
    <lineage>
        <taxon>Bacteria</taxon>
        <taxon>Bacillati</taxon>
        <taxon>Bacillota</taxon>
        <taxon>Bacilli</taxon>
        <taxon>Bacillales</taxon>
        <taxon>Paenibacillaceae</taxon>
        <taxon>Paenibacillus</taxon>
    </lineage>
</organism>
<keyword evidence="6 7" id="KW-0472">Membrane</keyword>
<comment type="caution">
    <text evidence="9">The sequence shown here is derived from an EMBL/GenBank/DDBJ whole genome shotgun (WGS) entry which is preliminary data.</text>
</comment>
<keyword evidence="10" id="KW-1185">Reference proteome</keyword>
<accession>A0A2N5N7B3</accession>
<keyword evidence="4 7" id="KW-0812">Transmembrane</keyword>
<sequence length="293" mass="31062">MMERPEMKAATQRKAVPAASLPSGRLRLLVGAALLVAALLGLGLWASLSGGGEGLRTNLAERSLPPSWGHPLGTDWLGRDMLVRTVQGLWLSLQVGLLASLAGTAIAAAAGLSAALLGRTADRIVSWLMDLFLSLPHLVTLILIAFVCGGGLRGVLIGVALTHWPSLARLIRAEAMQLRSADYVAVSRSLGKSRVWIMTRHLLPHLLPQLLTGCLLLFPHAILHEAAITFIGLGLPPDQPAIGVILSESMRYLNAGLWWLAVFPGVALLLLVGAFDRLGHAASALLDPGRSQQ</sequence>
<feature type="transmembrane region" description="Helical" evidence="7">
    <location>
        <begin position="124"/>
        <end position="146"/>
    </location>
</feature>
<dbReference type="SUPFAM" id="SSF161098">
    <property type="entry name" value="MetI-like"/>
    <property type="match status" value="1"/>
</dbReference>
<keyword evidence="3" id="KW-1003">Cell membrane</keyword>
<evidence type="ECO:0000256" key="7">
    <source>
        <dbReference type="RuleBase" id="RU363032"/>
    </source>
</evidence>
<gene>
    <name evidence="9" type="ORF">B8V81_4678</name>
</gene>
<dbReference type="PANTHER" id="PTHR43386:SF23">
    <property type="entry name" value="ABC TRANSPORTER"/>
    <property type="match status" value="1"/>
</dbReference>
<dbReference type="PANTHER" id="PTHR43386">
    <property type="entry name" value="OLIGOPEPTIDE TRANSPORT SYSTEM PERMEASE PROTEIN APPC"/>
    <property type="match status" value="1"/>
</dbReference>
<dbReference type="PROSITE" id="PS50928">
    <property type="entry name" value="ABC_TM1"/>
    <property type="match status" value="1"/>
</dbReference>
<dbReference type="AlphaFoldDB" id="A0A2N5N7B3"/>
<evidence type="ECO:0000256" key="1">
    <source>
        <dbReference type="ARBA" id="ARBA00004651"/>
    </source>
</evidence>
<evidence type="ECO:0000256" key="4">
    <source>
        <dbReference type="ARBA" id="ARBA00022692"/>
    </source>
</evidence>
<evidence type="ECO:0000256" key="3">
    <source>
        <dbReference type="ARBA" id="ARBA00022475"/>
    </source>
</evidence>
<feature type="transmembrane region" description="Helical" evidence="7">
    <location>
        <begin position="89"/>
        <end position="117"/>
    </location>
</feature>
<dbReference type="InterPro" id="IPR000515">
    <property type="entry name" value="MetI-like"/>
</dbReference>
<feature type="transmembrane region" description="Helical" evidence="7">
    <location>
        <begin position="210"/>
        <end position="235"/>
    </location>
</feature>
<dbReference type="InterPro" id="IPR050366">
    <property type="entry name" value="BP-dependent_transpt_permease"/>
</dbReference>
<feature type="domain" description="ABC transmembrane type-1" evidence="8">
    <location>
        <begin position="89"/>
        <end position="279"/>
    </location>
</feature>
<dbReference type="EMBL" id="NFEZ01000004">
    <property type="protein sequence ID" value="PLT46247.1"/>
    <property type="molecule type" value="Genomic_DNA"/>
</dbReference>
<dbReference type="Proteomes" id="UP000234789">
    <property type="component" value="Unassembled WGS sequence"/>
</dbReference>
<protein>
    <submittedName>
        <fullName evidence="9">Dipeptide transport system permease protein DppC</fullName>
    </submittedName>
</protein>
<comment type="similarity">
    <text evidence="7">Belongs to the binding-protein-dependent transport system permease family.</text>
</comment>
<dbReference type="GO" id="GO:0005886">
    <property type="term" value="C:plasma membrane"/>
    <property type="evidence" value="ECO:0007669"/>
    <property type="project" value="UniProtKB-SubCell"/>
</dbReference>